<evidence type="ECO:0000313" key="7">
    <source>
        <dbReference type="WBParaSite" id="MBELARI_LOCUS7251"/>
    </source>
</evidence>
<sequence length="347" mass="39824">MSCSPLKIHPHCRFAVHIVAVIGNVLLFLAFVAIFTSHVYLLAKLYRNQSMILILNSGLIFVPLRFASILIVSTMAAWFHLLAAIRLIKYFFAQFRSITKCSDEALKSYFYCFFTAYLLIFCSYSLKNLPKEFENGFKQAIRTYNYSSVAREAIDQVQKSYQCCGLMRGQDYYILSRMGKEFLGFGSFALCNTTSTSSCLPTSCCRSNDCHLTSINKTTFNETLYDAGCGKAFRQDHNVWLFAPIVLAIFLVLQIISALLMNVSYSAYALSDGLKFETVKSVQYFLMPWPNVEAYVKRRYRIMRETCISAETLAREEEFSRKRQKLYQKLLESATSREKNSNEEANK</sequence>
<organism evidence="6 7">
    <name type="scientific">Mesorhabditis belari</name>
    <dbReference type="NCBI Taxonomy" id="2138241"/>
    <lineage>
        <taxon>Eukaryota</taxon>
        <taxon>Metazoa</taxon>
        <taxon>Ecdysozoa</taxon>
        <taxon>Nematoda</taxon>
        <taxon>Chromadorea</taxon>
        <taxon>Rhabditida</taxon>
        <taxon>Rhabditina</taxon>
        <taxon>Rhabditomorpha</taxon>
        <taxon>Rhabditoidea</taxon>
        <taxon>Rhabditidae</taxon>
        <taxon>Mesorhabditinae</taxon>
        <taxon>Mesorhabditis</taxon>
    </lineage>
</organism>
<dbReference type="SUPFAM" id="SSF48652">
    <property type="entry name" value="Tetraspanin"/>
    <property type="match status" value="1"/>
</dbReference>
<dbReference type="Gene3D" id="1.10.1450.10">
    <property type="entry name" value="Tetraspanin"/>
    <property type="match status" value="1"/>
</dbReference>
<reference evidence="7" key="1">
    <citation type="submission" date="2024-02" db="UniProtKB">
        <authorList>
            <consortium name="WormBaseParasite"/>
        </authorList>
    </citation>
    <scope>IDENTIFICATION</scope>
</reference>
<feature type="transmembrane region" description="Helical" evidence="5">
    <location>
        <begin position="64"/>
        <end position="88"/>
    </location>
</feature>
<dbReference type="Proteomes" id="UP000887575">
    <property type="component" value="Unassembled WGS sequence"/>
</dbReference>
<proteinExistence type="predicted"/>
<comment type="subcellular location">
    <subcellularLocation>
        <location evidence="1">Membrane</location>
        <topology evidence="1">Multi-pass membrane protein</topology>
    </subcellularLocation>
</comment>
<feature type="transmembrane region" description="Helical" evidence="5">
    <location>
        <begin position="108"/>
        <end position="126"/>
    </location>
</feature>
<evidence type="ECO:0000256" key="3">
    <source>
        <dbReference type="ARBA" id="ARBA00022989"/>
    </source>
</evidence>
<keyword evidence="2 5" id="KW-0812">Transmembrane</keyword>
<evidence type="ECO:0000313" key="6">
    <source>
        <dbReference type="Proteomes" id="UP000887575"/>
    </source>
</evidence>
<keyword evidence="3 5" id="KW-1133">Transmembrane helix</keyword>
<accession>A0AAF3FNJ4</accession>
<dbReference type="InterPro" id="IPR018499">
    <property type="entry name" value="Tetraspanin/Peripherin"/>
</dbReference>
<name>A0AAF3FNJ4_9BILA</name>
<feature type="transmembrane region" description="Helical" evidence="5">
    <location>
        <begin position="239"/>
        <end position="261"/>
    </location>
</feature>
<dbReference type="WBParaSite" id="MBELARI_LOCUS7251">
    <property type="protein sequence ID" value="MBELARI_LOCUS7251"/>
    <property type="gene ID" value="MBELARI_LOCUS7251"/>
</dbReference>
<dbReference type="Pfam" id="PF00335">
    <property type="entry name" value="Tetraspanin"/>
    <property type="match status" value="1"/>
</dbReference>
<evidence type="ECO:0000256" key="2">
    <source>
        <dbReference type="ARBA" id="ARBA00022692"/>
    </source>
</evidence>
<dbReference type="InterPro" id="IPR008952">
    <property type="entry name" value="Tetraspanin_EC2_sf"/>
</dbReference>
<dbReference type="GO" id="GO:0016020">
    <property type="term" value="C:membrane"/>
    <property type="evidence" value="ECO:0007669"/>
    <property type="project" value="UniProtKB-SubCell"/>
</dbReference>
<evidence type="ECO:0000256" key="1">
    <source>
        <dbReference type="ARBA" id="ARBA00004141"/>
    </source>
</evidence>
<evidence type="ECO:0000256" key="4">
    <source>
        <dbReference type="ARBA" id="ARBA00023136"/>
    </source>
</evidence>
<keyword evidence="4 5" id="KW-0472">Membrane</keyword>
<keyword evidence="6" id="KW-1185">Reference proteome</keyword>
<feature type="transmembrane region" description="Helical" evidence="5">
    <location>
        <begin position="14"/>
        <end position="43"/>
    </location>
</feature>
<dbReference type="AlphaFoldDB" id="A0AAF3FNJ4"/>
<dbReference type="CDD" id="cd03127">
    <property type="entry name" value="tetraspanin_LEL"/>
    <property type="match status" value="1"/>
</dbReference>
<protein>
    <submittedName>
        <fullName evidence="7">Uncharacterized protein</fullName>
    </submittedName>
</protein>
<evidence type="ECO:0000256" key="5">
    <source>
        <dbReference type="SAM" id="Phobius"/>
    </source>
</evidence>